<feature type="compositionally biased region" description="Pro residues" evidence="1">
    <location>
        <begin position="54"/>
        <end position="66"/>
    </location>
</feature>
<keyword evidence="5" id="KW-1185">Reference proteome</keyword>
<keyword evidence="2" id="KW-1133">Transmembrane helix</keyword>
<dbReference type="AlphaFoldDB" id="E2SDC7"/>
<evidence type="ECO:0000256" key="2">
    <source>
        <dbReference type="SAM" id="Phobius"/>
    </source>
</evidence>
<dbReference type="HOGENOM" id="CLU_113674_0_0_11"/>
<dbReference type="RefSeq" id="WP_007076805.1">
    <property type="nucleotide sequence ID" value="NZ_CM001024.1"/>
</dbReference>
<evidence type="ECO:0000256" key="1">
    <source>
        <dbReference type="SAM" id="MobiDB-lite"/>
    </source>
</evidence>
<keyword evidence="2" id="KW-0812">Transmembrane</keyword>
<dbReference type="eggNOG" id="ENOG50330SA">
    <property type="taxonomic scope" value="Bacteria"/>
</dbReference>
<evidence type="ECO:0000313" key="4">
    <source>
        <dbReference type="EMBL" id="EFQ82504.1"/>
    </source>
</evidence>
<reference evidence="4" key="1">
    <citation type="submission" date="2010-08" db="EMBL/GenBank/DDBJ databases">
        <authorList>
            <person name="Muzny D."/>
            <person name="Qin X."/>
            <person name="Buhay C."/>
            <person name="Dugan-Rocha S."/>
            <person name="Ding Y."/>
            <person name="Chen G."/>
            <person name="Hawes A."/>
            <person name="Holder M."/>
            <person name="Jhangiani S."/>
            <person name="Johnson A."/>
            <person name="Khan Z."/>
            <person name="Li Z."/>
            <person name="Liu W."/>
            <person name="Liu X."/>
            <person name="Perez L."/>
            <person name="Shen H."/>
            <person name="Wang Q."/>
            <person name="Watt J."/>
            <person name="Xi L."/>
            <person name="Xin Y."/>
            <person name="Zhou J."/>
            <person name="Deng J."/>
            <person name="Jiang H."/>
            <person name="Liu Y."/>
            <person name="Qu J."/>
            <person name="Song X.-Z."/>
            <person name="Zhang L."/>
            <person name="Villasana D."/>
            <person name="Johnson A."/>
            <person name="Liu J."/>
            <person name="Liyanage D."/>
            <person name="Lorensuhewa L."/>
            <person name="Robinson T."/>
            <person name="Song A."/>
            <person name="Song B.-B."/>
            <person name="Dinh H."/>
            <person name="Thornton R."/>
            <person name="Coyle M."/>
            <person name="Francisco L."/>
            <person name="Jackson L."/>
            <person name="Javaid M."/>
            <person name="Korchina V."/>
            <person name="Kovar C."/>
            <person name="Mata R."/>
            <person name="Mathew T."/>
            <person name="Ngo R."/>
            <person name="Nguyen L."/>
            <person name="Nguyen N."/>
            <person name="Okwuonu G."/>
            <person name="Ongeri F."/>
            <person name="Pham C."/>
            <person name="Simmons D."/>
            <person name="Wilczek-Boney K."/>
            <person name="Hale W."/>
            <person name="Jakkamsetti A."/>
            <person name="Pham P."/>
            <person name="Ruth R."/>
            <person name="San Lucas F."/>
            <person name="Warren J."/>
            <person name="Zhang J."/>
            <person name="Zhao Z."/>
            <person name="Zhou C."/>
            <person name="Zhu D."/>
            <person name="Lee S."/>
            <person name="Bess C."/>
            <person name="Blankenburg K."/>
            <person name="Forbes L."/>
            <person name="Fu Q."/>
            <person name="Gubbala S."/>
            <person name="Hirani K."/>
            <person name="Jayaseelan J.C."/>
            <person name="Lara F."/>
            <person name="Munidasa M."/>
            <person name="Palculict T."/>
            <person name="Patil S."/>
            <person name="Pu L.-L."/>
            <person name="Saada N."/>
            <person name="Tang L."/>
            <person name="Weissenberger G."/>
            <person name="Zhu Y."/>
            <person name="Hemphill L."/>
            <person name="Shang Y."/>
            <person name="Youmans B."/>
            <person name="Ayvaz T."/>
            <person name="Ross M."/>
            <person name="Santibanez J."/>
            <person name="Aqrawi P."/>
            <person name="Gross S."/>
            <person name="Joshi V."/>
            <person name="Fowler G."/>
            <person name="Nazareth L."/>
            <person name="Reid J."/>
            <person name="Worley K."/>
            <person name="Petrosino J."/>
            <person name="Highlander S."/>
            <person name="Gibbs R."/>
        </authorList>
    </citation>
    <scope>NUCLEOTIDE SEQUENCE [LARGE SCALE GENOMIC DNA]</scope>
    <source>
        <strain evidence="4">DSM 15272</strain>
    </source>
</reference>
<dbReference type="EMBL" id="ACLF03000006">
    <property type="protein sequence ID" value="EFQ82504.1"/>
    <property type="molecule type" value="Genomic_DNA"/>
</dbReference>
<name>E2SDC7_9ACTN</name>
<organism evidence="4 5">
    <name type="scientific">Aeromicrobium marinum DSM 15272</name>
    <dbReference type="NCBI Taxonomy" id="585531"/>
    <lineage>
        <taxon>Bacteria</taxon>
        <taxon>Bacillati</taxon>
        <taxon>Actinomycetota</taxon>
        <taxon>Actinomycetes</taxon>
        <taxon>Propionibacteriales</taxon>
        <taxon>Nocardioidaceae</taxon>
        <taxon>Aeromicrobium</taxon>
    </lineage>
</organism>
<proteinExistence type="predicted"/>
<dbReference type="OrthoDB" id="4350621at2"/>
<keyword evidence="2" id="KW-0472">Membrane</keyword>
<dbReference type="Gene3D" id="3.30.70.2390">
    <property type="match status" value="1"/>
</dbReference>
<accession>E2SDC7</accession>
<feature type="region of interest" description="Disordered" evidence="1">
    <location>
        <begin position="52"/>
        <end position="85"/>
    </location>
</feature>
<comment type="caution">
    <text evidence="4">The sequence shown here is derived from an EMBL/GenBank/DDBJ whole genome shotgun (WGS) entry which is preliminary data.</text>
</comment>
<dbReference type="Proteomes" id="UP000003111">
    <property type="component" value="Unassembled WGS sequence"/>
</dbReference>
<evidence type="ECO:0000313" key="5">
    <source>
        <dbReference type="Proteomes" id="UP000003111"/>
    </source>
</evidence>
<dbReference type="InterPro" id="IPR027381">
    <property type="entry name" value="LytR/CpsA/Psr_C"/>
</dbReference>
<dbReference type="Pfam" id="PF13399">
    <property type="entry name" value="LytR_C"/>
    <property type="match status" value="1"/>
</dbReference>
<evidence type="ECO:0000259" key="3">
    <source>
        <dbReference type="Pfam" id="PF13399"/>
    </source>
</evidence>
<feature type="transmembrane region" description="Helical" evidence="2">
    <location>
        <begin position="12"/>
        <end position="38"/>
    </location>
</feature>
<gene>
    <name evidence="4" type="ORF">HMPREF0063_11713</name>
</gene>
<sequence>MDHRRTISRKAFVPPVWLLVVTVTALVAGVAGLGWLGYDRYLADDTTVVAADPAPTPTPDADPAPAPTAEVTPTPTPTPSPEPELREAGVSVLNNTAVAGLAATFADGVEEVGWPDVTVGNWRGAIPENTVYFAPGLRDQADLLAADLGITRILPIVATMRTDRLTVILAEPTSSVP</sequence>
<protein>
    <recommendedName>
        <fullName evidence="3">LytR/CpsA/Psr regulator C-terminal domain-containing protein</fullName>
    </recommendedName>
</protein>
<feature type="domain" description="LytR/CpsA/Psr regulator C-terminal" evidence="3">
    <location>
        <begin position="90"/>
        <end position="169"/>
    </location>
</feature>
<dbReference type="STRING" id="585531.HMPREF0063_11713"/>